<organism evidence="3 4">
    <name type="scientific">Paenibacillus shirakamiensis</name>
    <dbReference type="NCBI Taxonomy" id="1265935"/>
    <lineage>
        <taxon>Bacteria</taxon>
        <taxon>Bacillati</taxon>
        <taxon>Bacillota</taxon>
        <taxon>Bacilli</taxon>
        <taxon>Bacillales</taxon>
        <taxon>Paenibacillaceae</taxon>
        <taxon>Paenibacillus</taxon>
    </lineage>
</organism>
<keyword evidence="1" id="KW-0812">Transmembrane</keyword>
<evidence type="ECO:0000313" key="3">
    <source>
        <dbReference type="EMBL" id="MBP2002020.1"/>
    </source>
</evidence>
<evidence type="ECO:0000256" key="1">
    <source>
        <dbReference type="SAM" id="Phobius"/>
    </source>
</evidence>
<keyword evidence="1" id="KW-1133">Transmembrane helix</keyword>
<evidence type="ECO:0000313" key="4">
    <source>
        <dbReference type="Proteomes" id="UP001519288"/>
    </source>
</evidence>
<dbReference type="InterPro" id="IPR047793">
    <property type="entry name" value="LiaF_C"/>
</dbReference>
<dbReference type="NCBIfam" id="NF040535">
    <property type="entry name" value="LiaF_C_term"/>
    <property type="match status" value="1"/>
</dbReference>
<dbReference type="InterPro" id="IPR024425">
    <property type="entry name" value="LiaF-like_C"/>
</dbReference>
<keyword evidence="1" id="KW-0472">Membrane</keyword>
<feature type="transmembrane region" description="Helical" evidence="1">
    <location>
        <begin position="28"/>
        <end position="44"/>
    </location>
</feature>
<gene>
    <name evidence="3" type="ORF">J2Z69_003077</name>
</gene>
<dbReference type="EMBL" id="JAGGLD010000006">
    <property type="protein sequence ID" value="MBP2002020.1"/>
    <property type="molecule type" value="Genomic_DNA"/>
</dbReference>
<protein>
    <submittedName>
        <fullName evidence="3">Lia operon protein LiaF</fullName>
    </submittedName>
</protein>
<reference evidence="3 4" key="1">
    <citation type="submission" date="2021-03" db="EMBL/GenBank/DDBJ databases">
        <title>Genomic Encyclopedia of Type Strains, Phase IV (KMG-IV): sequencing the most valuable type-strain genomes for metagenomic binning, comparative biology and taxonomic classification.</title>
        <authorList>
            <person name="Goeker M."/>
        </authorList>
    </citation>
    <scope>NUCLEOTIDE SEQUENCE [LARGE SCALE GENOMIC DNA]</scope>
    <source>
        <strain evidence="3 4">DSM 26806</strain>
    </source>
</reference>
<comment type="caution">
    <text evidence="3">The sequence shown here is derived from an EMBL/GenBank/DDBJ whole genome shotgun (WGS) entry which is preliminary data.</text>
</comment>
<feature type="transmembrane region" description="Helical" evidence="1">
    <location>
        <begin position="56"/>
        <end position="85"/>
    </location>
</feature>
<proteinExistence type="predicted"/>
<feature type="domain" description="Cell wall-active antibiotics response LiaF-like C-terminal" evidence="2">
    <location>
        <begin position="103"/>
        <end position="214"/>
    </location>
</feature>
<feature type="transmembrane region" description="Helical" evidence="1">
    <location>
        <begin position="7"/>
        <end position="22"/>
    </location>
</feature>
<sequence length="217" mass="24773">MDRRRSFLAFLLIGFGLLIFLGQGNLNFLTIAALFFLVLGVYKIRQGQDTRTGYTCLIIGSGLILLEHIMLVVAVVMISLGFFYAKVRKMHPRGPHIQKQSFIAGMHWDRDPWILKSTSMWHVLGEHDIDLSLAIVEDTHNVLMLQGVVGDVDLIISEDYGVEIEAFILFGQIEFGPHKETGMVNRIYWRSPNYHEREQKVKIIISYLVGDVDIRLA</sequence>
<name>A0ABS4JJY9_9BACL</name>
<dbReference type="Proteomes" id="UP001519288">
    <property type="component" value="Unassembled WGS sequence"/>
</dbReference>
<accession>A0ABS4JJY9</accession>
<dbReference type="Pfam" id="PF09922">
    <property type="entry name" value="LiaF-like_C"/>
    <property type="match status" value="1"/>
</dbReference>
<evidence type="ECO:0000259" key="2">
    <source>
        <dbReference type="Pfam" id="PF09922"/>
    </source>
</evidence>
<dbReference type="RefSeq" id="WP_209864396.1">
    <property type="nucleotide sequence ID" value="NZ_JAGGLD010000006.1"/>
</dbReference>
<keyword evidence="4" id="KW-1185">Reference proteome</keyword>